<keyword evidence="6 8" id="KW-0472">Membrane</keyword>
<dbReference type="CDD" id="cd00333">
    <property type="entry name" value="MIP"/>
    <property type="match status" value="1"/>
</dbReference>
<sequence length="280" mass="29183">MSEFLAELIGTMILIILGNGVVGGVVLKGTKSEGAGWVVITIGWGLGVAMGVYAVGNVSGAHINPAVTLGFAAIGEFPWAKVPMYISAQVLGAIIGAGIVFCNYLPHWKATDDPGAKLGVFSTDPAIRSPFSNLVSEIIGTFVLVMGLLFIGANEFTEGLNPMIVGLLIVAIGMSLGGATGYAINPARDLGPRIAHALLPIPGKGSSDWGYSWVPLAGPVLGGIYGALFYRALFTGDYSVFFWLLSAVMILLLIAAASKELKRGHSQTEVVEEKMVGDDS</sequence>
<dbReference type="EMBL" id="CP046956">
    <property type="protein sequence ID" value="QTN00493.1"/>
    <property type="molecule type" value="Genomic_DNA"/>
</dbReference>
<evidence type="ECO:0000313" key="9">
    <source>
        <dbReference type="EMBL" id="QTN00493.1"/>
    </source>
</evidence>
<evidence type="ECO:0000256" key="4">
    <source>
        <dbReference type="ARBA" id="ARBA00022692"/>
    </source>
</evidence>
<dbReference type="InterPro" id="IPR023271">
    <property type="entry name" value="Aquaporin-like"/>
</dbReference>
<evidence type="ECO:0000256" key="1">
    <source>
        <dbReference type="ARBA" id="ARBA00004141"/>
    </source>
</evidence>
<dbReference type="InterPro" id="IPR022357">
    <property type="entry name" value="MIP_CS"/>
</dbReference>
<dbReference type="PANTHER" id="PTHR43829:SF9">
    <property type="entry name" value="AQUAPORIN-9"/>
    <property type="match status" value="1"/>
</dbReference>
<feature type="transmembrane region" description="Helical" evidence="8">
    <location>
        <begin position="34"/>
        <end position="55"/>
    </location>
</feature>
<organism evidence="9 10">
    <name type="scientific">Sediminibacillus dalangtanensis</name>
    <dbReference type="NCBI Taxonomy" id="2729421"/>
    <lineage>
        <taxon>Bacteria</taxon>
        <taxon>Bacillati</taxon>
        <taxon>Bacillota</taxon>
        <taxon>Bacilli</taxon>
        <taxon>Bacillales</taxon>
        <taxon>Bacillaceae</taxon>
        <taxon>Sediminibacillus</taxon>
    </lineage>
</organism>
<comment type="subcellular location">
    <subcellularLocation>
        <location evidence="1">Membrane</location>
        <topology evidence="1">Multi-pass membrane protein</topology>
    </subcellularLocation>
</comment>
<proteinExistence type="inferred from homology"/>
<evidence type="ECO:0000256" key="5">
    <source>
        <dbReference type="ARBA" id="ARBA00022989"/>
    </source>
</evidence>
<evidence type="ECO:0000256" key="8">
    <source>
        <dbReference type="SAM" id="Phobius"/>
    </source>
</evidence>
<feature type="transmembrane region" description="Helical" evidence="8">
    <location>
        <begin position="163"/>
        <end position="184"/>
    </location>
</feature>
<dbReference type="PANTHER" id="PTHR43829">
    <property type="entry name" value="AQUAPORIN OR AQUAGLYCEROPORIN RELATED"/>
    <property type="match status" value="1"/>
</dbReference>
<evidence type="ECO:0000313" key="10">
    <source>
        <dbReference type="Proteomes" id="UP000665043"/>
    </source>
</evidence>
<keyword evidence="3 7" id="KW-0813">Transport</keyword>
<gene>
    <name evidence="9" type="ORF">ERJ70_15005</name>
</gene>
<dbReference type="Gene3D" id="1.20.1080.10">
    <property type="entry name" value="Glycerol uptake facilitator protein"/>
    <property type="match status" value="1"/>
</dbReference>
<evidence type="ECO:0000256" key="3">
    <source>
        <dbReference type="ARBA" id="ARBA00022448"/>
    </source>
</evidence>
<dbReference type="PRINTS" id="PR00783">
    <property type="entry name" value="MINTRINSICP"/>
</dbReference>
<feature type="transmembrane region" description="Helical" evidence="8">
    <location>
        <begin position="240"/>
        <end position="257"/>
    </location>
</feature>
<dbReference type="Proteomes" id="UP000665043">
    <property type="component" value="Chromosome"/>
</dbReference>
<dbReference type="PROSITE" id="PS00221">
    <property type="entry name" value="MIP"/>
    <property type="match status" value="1"/>
</dbReference>
<evidence type="ECO:0000256" key="2">
    <source>
        <dbReference type="ARBA" id="ARBA00006175"/>
    </source>
</evidence>
<feature type="transmembrane region" description="Helical" evidence="8">
    <location>
        <begin position="131"/>
        <end position="151"/>
    </location>
</feature>
<feature type="transmembrane region" description="Helical" evidence="8">
    <location>
        <begin position="6"/>
        <end position="27"/>
    </location>
</feature>
<evidence type="ECO:0000256" key="6">
    <source>
        <dbReference type="ARBA" id="ARBA00023136"/>
    </source>
</evidence>
<keyword evidence="5 8" id="KW-1133">Transmembrane helix</keyword>
<dbReference type="Pfam" id="PF00230">
    <property type="entry name" value="MIP"/>
    <property type="match status" value="1"/>
</dbReference>
<dbReference type="InterPro" id="IPR050363">
    <property type="entry name" value="MIP/Aquaporin"/>
</dbReference>
<dbReference type="InterPro" id="IPR000425">
    <property type="entry name" value="MIP"/>
</dbReference>
<keyword evidence="10" id="KW-1185">Reference proteome</keyword>
<accession>A0ABX7VU60</accession>
<name>A0ABX7VU60_9BACI</name>
<feature type="transmembrane region" description="Helical" evidence="8">
    <location>
        <begin position="84"/>
        <end position="105"/>
    </location>
</feature>
<evidence type="ECO:0000256" key="7">
    <source>
        <dbReference type="RuleBase" id="RU000477"/>
    </source>
</evidence>
<comment type="similarity">
    <text evidence="2 7">Belongs to the MIP/aquaporin (TC 1.A.8) family.</text>
</comment>
<feature type="transmembrane region" description="Helical" evidence="8">
    <location>
        <begin position="213"/>
        <end position="234"/>
    </location>
</feature>
<keyword evidence="4 7" id="KW-0812">Transmembrane</keyword>
<reference evidence="9 10" key="1">
    <citation type="submission" date="2019-12" db="EMBL/GenBank/DDBJ databases">
        <title>The whole genome sequencing of a strain isolated from a Mars analog, Dalangtan Playa.</title>
        <authorList>
            <person name="Huang T."/>
        </authorList>
    </citation>
    <scope>NUCLEOTIDE SEQUENCE [LARGE SCALE GENOMIC DNA]</scope>
    <source>
        <strain evidence="9 10">DP4-553-S</strain>
    </source>
</reference>
<dbReference type="RefSeq" id="WP_209365627.1">
    <property type="nucleotide sequence ID" value="NZ_CP046956.1"/>
</dbReference>
<dbReference type="SUPFAM" id="SSF81338">
    <property type="entry name" value="Aquaporin-like"/>
    <property type="match status" value="1"/>
</dbReference>
<dbReference type="NCBIfam" id="TIGR00861">
    <property type="entry name" value="MIP"/>
    <property type="match status" value="1"/>
</dbReference>
<protein>
    <submittedName>
        <fullName evidence="9">MIP family channel protein</fullName>
    </submittedName>
</protein>